<feature type="compositionally biased region" description="Basic and acidic residues" evidence="1">
    <location>
        <begin position="106"/>
        <end position="121"/>
    </location>
</feature>
<evidence type="ECO:0000259" key="3">
    <source>
        <dbReference type="Pfam" id="PF13568"/>
    </source>
</evidence>
<feature type="region of interest" description="Disordered" evidence="1">
    <location>
        <begin position="61"/>
        <end position="121"/>
    </location>
</feature>
<accession>A0ABM8UNF4</accession>
<reference evidence="4 5" key="1">
    <citation type="submission" date="2021-04" db="EMBL/GenBank/DDBJ databases">
        <authorList>
            <person name="Rodrigo-Torres L."/>
            <person name="Arahal R. D."/>
            <person name="Lucena T."/>
        </authorList>
    </citation>
    <scope>NUCLEOTIDE SEQUENCE [LARGE SCALE GENOMIC DNA]</scope>
    <source>
        <strain evidence="4 5">CECT 9623</strain>
    </source>
</reference>
<evidence type="ECO:0000256" key="1">
    <source>
        <dbReference type="SAM" id="MobiDB-lite"/>
    </source>
</evidence>
<name>A0ABM8UNF4_9BACT</name>
<keyword evidence="5" id="KW-1185">Reference proteome</keyword>
<proteinExistence type="predicted"/>
<dbReference type="Pfam" id="PF13568">
    <property type="entry name" value="OMP_b-brl_2"/>
    <property type="match status" value="1"/>
</dbReference>
<feature type="compositionally biased region" description="Low complexity" evidence="1">
    <location>
        <begin position="298"/>
        <end position="310"/>
    </location>
</feature>
<evidence type="ECO:0000313" key="5">
    <source>
        <dbReference type="Proteomes" id="UP000679725"/>
    </source>
</evidence>
<evidence type="ECO:0000313" key="4">
    <source>
        <dbReference type="EMBL" id="CAG5069043.1"/>
    </source>
</evidence>
<feature type="compositionally biased region" description="Polar residues" evidence="1">
    <location>
        <begin position="159"/>
        <end position="187"/>
    </location>
</feature>
<dbReference type="InterPro" id="IPR025665">
    <property type="entry name" value="Beta-barrel_OMP_2"/>
</dbReference>
<dbReference type="EMBL" id="CAJRAU010000002">
    <property type="protein sequence ID" value="CAG5069043.1"/>
    <property type="molecule type" value="Genomic_DNA"/>
</dbReference>
<comment type="caution">
    <text evidence="4">The sequence shown here is derived from an EMBL/GenBank/DDBJ whole genome shotgun (WGS) entry which is preliminary data.</text>
</comment>
<feature type="signal peptide" evidence="2">
    <location>
        <begin position="1"/>
        <end position="21"/>
    </location>
</feature>
<organism evidence="4 5">
    <name type="scientific">Dyadobacter linearis</name>
    <dbReference type="NCBI Taxonomy" id="2823330"/>
    <lineage>
        <taxon>Bacteria</taxon>
        <taxon>Pseudomonadati</taxon>
        <taxon>Bacteroidota</taxon>
        <taxon>Cytophagia</taxon>
        <taxon>Cytophagales</taxon>
        <taxon>Spirosomataceae</taxon>
        <taxon>Dyadobacter</taxon>
    </lineage>
</organism>
<feature type="compositionally biased region" description="Low complexity" evidence="1">
    <location>
        <begin position="67"/>
        <end position="90"/>
    </location>
</feature>
<dbReference type="RefSeq" id="WP_215233138.1">
    <property type="nucleotide sequence ID" value="NZ_CAJRAU010000002.1"/>
</dbReference>
<sequence length="508" mass="55514">MKTKLTYYALAAMLFSQPVLAQIVSQDSLKALDNQKEAIKISQDINDKKIKLAEKQKDLLEKEQEMQKSAQKAQASADANRQAAADLTANPQDKKLSGKANSAAKDAQRDAKNARKDSEGIEKLNKDIAELQKDIQEGEQKLAGMGQLVSPASAATVTTPVISSQSTQNNGQITNSSGYAGNTSGGQNAMPAPATNSGNPNVIQRNITLDSANANNANAFAQRLVESTYKNYPQQQGQPAIIINNIIVPPNYNQQELAAGNAGSRFSNSQDQQDYEDYKAWLRFKRGESAAPGQQRVYAAPASPADAAYSEPMTREERLTFRERFGEKPARNSGLWVIPLVGIHASNFNANFDDGKYEGRSGWNAGLDFRFRMKKFFIQPGVHYLSSSMDVTSEDSVSTAPLLTGPRIHSLKAPLMLGVYLTKAKGGFFRFNIKGGVVGNYVLSVDDTENSRFNKDNIEEFSYGLNAGVGLEFGFVTLDLSHEWGMSPFLKANDQKNNVLRATLGFKL</sequence>
<protein>
    <recommendedName>
        <fullName evidence="3">Outer membrane protein beta-barrel domain-containing protein</fullName>
    </recommendedName>
</protein>
<feature type="chain" id="PRO_5045035714" description="Outer membrane protein beta-barrel domain-containing protein" evidence="2">
    <location>
        <begin position="22"/>
        <end position="508"/>
    </location>
</feature>
<evidence type="ECO:0000256" key="2">
    <source>
        <dbReference type="SAM" id="SignalP"/>
    </source>
</evidence>
<feature type="region of interest" description="Disordered" evidence="1">
    <location>
        <begin position="159"/>
        <end position="201"/>
    </location>
</feature>
<dbReference type="Proteomes" id="UP000679725">
    <property type="component" value="Unassembled WGS sequence"/>
</dbReference>
<keyword evidence="2" id="KW-0732">Signal</keyword>
<feature type="region of interest" description="Disordered" evidence="1">
    <location>
        <begin position="293"/>
        <end position="313"/>
    </location>
</feature>
<gene>
    <name evidence="4" type="ORF">DYBT9623_01777</name>
</gene>
<feature type="domain" description="Outer membrane protein beta-barrel" evidence="3">
    <location>
        <begin position="341"/>
        <end position="489"/>
    </location>
</feature>